<dbReference type="GO" id="GO:0008168">
    <property type="term" value="F:methyltransferase activity"/>
    <property type="evidence" value="ECO:0007669"/>
    <property type="project" value="UniProtKB-KW"/>
</dbReference>
<dbReference type="Pfam" id="PF13649">
    <property type="entry name" value="Methyltransf_25"/>
    <property type="match status" value="1"/>
</dbReference>
<reference evidence="2 3" key="1">
    <citation type="submission" date="2020-07" db="EMBL/GenBank/DDBJ databases">
        <title>Gai3-2, isolated from salt lake.</title>
        <authorList>
            <person name="Cui H."/>
            <person name="Shi X."/>
        </authorList>
    </citation>
    <scope>NUCLEOTIDE SEQUENCE [LARGE SCALE GENOMIC DNA]</scope>
    <source>
        <strain evidence="2 3">Gai3-2</strain>
    </source>
</reference>
<sequence>MDVPSTVTAALADRPVEGAVCLEAGAGVGNTSAGLLAAGADRVYAITNDVEHATVVRERVGRDDPDRIAVIEADLSSVPLADDSVGIITAHGLFNVLDPSVLEPVVAELTRVTAPGCHLVVDDYEPLPDGAAVADLFAVENAATQLAENRPALTFYPAPVLRRLLVGHGWEFERERTLLDPVPWTANHLEAHADVTRSAASELPDDLGERLTAEVERLATEIGGESAGRMYSLALRLPV</sequence>
<protein>
    <submittedName>
        <fullName evidence="2">Class I SAM-dependent methyltransferase</fullName>
    </submittedName>
</protein>
<accession>A0A7D5KKG4</accession>
<organism evidence="2 3">
    <name type="scientific">Halorarum halophilum</name>
    <dbReference type="NCBI Taxonomy" id="2743090"/>
    <lineage>
        <taxon>Archaea</taxon>
        <taxon>Methanobacteriati</taxon>
        <taxon>Methanobacteriota</taxon>
        <taxon>Stenosarchaea group</taxon>
        <taxon>Halobacteria</taxon>
        <taxon>Halobacteriales</taxon>
        <taxon>Haloferacaceae</taxon>
        <taxon>Halorarum</taxon>
    </lineage>
</organism>
<dbReference type="GO" id="GO:0032259">
    <property type="term" value="P:methylation"/>
    <property type="evidence" value="ECO:0007669"/>
    <property type="project" value="UniProtKB-KW"/>
</dbReference>
<dbReference type="EMBL" id="CP058529">
    <property type="protein sequence ID" value="QLG26655.1"/>
    <property type="molecule type" value="Genomic_DNA"/>
</dbReference>
<feature type="domain" description="Methyltransferase" evidence="1">
    <location>
        <begin position="22"/>
        <end position="116"/>
    </location>
</feature>
<dbReference type="AlphaFoldDB" id="A0A7D5KKG4"/>
<evidence type="ECO:0000259" key="1">
    <source>
        <dbReference type="Pfam" id="PF13649"/>
    </source>
</evidence>
<keyword evidence="3" id="KW-1185">Reference proteome</keyword>
<dbReference type="Proteomes" id="UP000509750">
    <property type="component" value="Chromosome"/>
</dbReference>
<dbReference type="RefSeq" id="WP_179168230.1">
    <property type="nucleotide sequence ID" value="NZ_CP058529.1"/>
</dbReference>
<evidence type="ECO:0000313" key="2">
    <source>
        <dbReference type="EMBL" id="QLG26655.1"/>
    </source>
</evidence>
<dbReference type="KEGG" id="halg:HUG10_03460"/>
<dbReference type="InterPro" id="IPR041698">
    <property type="entry name" value="Methyltransf_25"/>
</dbReference>
<keyword evidence="2" id="KW-0489">Methyltransferase</keyword>
<dbReference type="Gene3D" id="3.40.50.150">
    <property type="entry name" value="Vaccinia Virus protein VP39"/>
    <property type="match status" value="1"/>
</dbReference>
<dbReference type="SUPFAM" id="SSF53335">
    <property type="entry name" value="S-adenosyl-L-methionine-dependent methyltransferases"/>
    <property type="match status" value="1"/>
</dbReference>
<dbReference type="CDD" id="cd02440">
    <property type="entry name" value="AdoMet_MTases"/>
    <property type="match status" value="1"/>
</dbReference>
<dbReference type="OrthoDB" id="269311at2157"/>
<evidence type="ECO:0000313" key="3">
    <source>
        <dbReference type="Proteomes" id="UP000509750"/>
    </source>
</evidence>
<dbReference type="InterPro" id="IPR029063">
    <property type="entry name" value="SAM-dependent_MTases_sf"/>
</dbReference>
<dbReference type="GeneID" id="56027859"/>
<name>A0A7D5KKG4_9EURY</name>
<proteinExistence type="predicted"/>
<keyword evidence="2" id="KW-0808">Transferase</keyword>
<gene>
    <name evidence="2" type="ORF">HUG10_03460</name>
</gene>